<comment type="similarity">
    <text evidence="1 4">Belongs to the PCNA family.</text>
</comment>
<keyword evidence="4" id="KW-0235">DNA replication</keyword>
<feature type="domain" description="Proliferating cell nuclear antigen PCNA C-terminal" evidence="7">
    <location>
        <begin position="138"/>
        <end position="240"/>
    </location>
</feature>
<evidence type="ECO:0000256" key="5">
    <source>
        <dbReference type="SAM" id="MobiDB-lite"/>
    </source>
</evidence>
<dbReference type="GO" id="GO:0030337">
    <property type="term" value="F:DNA polymerase processivity factor activity"/>
    <property type="evidence" value="ECO:0007669"/>
    <property type="project" value="InterPro"/>
</dbReference>
<feature type="region of interest" description="Disordered" evidence="5">
    <location>
        <begin position="248"/>
        <end position="287"/>
    </location>
</feature>
<dbReference type="InterPro" id="IPR022649">
    <property type="entry name" value="Pr_cel_nuc_antig_C"/>
</dbReference>
<dbReference type="PANTHER" id="PTHR11352:SF0">
    <property type="entry name" value="PROLIFERATING CELL NUCLEAR ANTIGEN"/>
    <property type="match status" value="1"/>
</dbReference>
<name>A0A086JKA1_TOXGO</name>
<dbReference type="AlphaFoldDB" id="A0A086JKA1"/>
<dbReference type="Pfam" id="PF00705">
    <property type="entry name" value="PCNA_N"/>
    <property type="match status" value="1"/>
</dbReference>
<organism evidence="8 9">
    <name type="scientific">Toxoplasma gondii GAB2-2007-GAL-DOM2</name>
    <dbReference type="NCBI Taxonomy" id="1130820"/>
    <lineage>
        <taxon>Eukaryota</taxon>
        <taxon>Sar</taxon>
        <taxon>Alveolata</taxon>
        <taxon>Apicomplexa</taxon>
        <taxon>Conoidasida</taxon>
        <taxon>Coccidia</taxon>
        <taxon>Eucoccidiorida</taxon>
        <taxon>Eimeriorina</taxon>
        <taxon>Sarcocystidae</taxon>
        <taxon>Toxoplasma</taxon>
    </lineage>
</organism>
<evidence type="ECO:0000313" key="8">
    <source>
        <dbReference type="EMBL" id="KFG32569.1"/>
    </source>
</evidence>
<evidence type="ECO:0000313" key="9">
    <source>
        <dbReference type="Proteomes" id="UP000028837"/>
    </source>
</evidence>
<dbReference type="Gene3D" id="3.70.10.10">
    <property type="match status" value="1"/>
</dbReference>
<dbReference type="NCBIfam" id="TIGR00590">
    <property type="entry name" value="pcna"/>
    <property type="match status" value="1"/>
</dbReference>
<dbReference type="SUPFAM" id="SSF55979">
    <property type="entry name" value="DNA clamp"/>
    <property type="match status" value="2"/>
</dbReference>
<protein>
    <recommendedName>
        <fullName evidence="3">DNA sliding clamp PCNA</fullName>
    </recommendedName>
</protein>
<feature type="domain" description="Proliferating cell nuclear antigen PCNA N-terminal" evidence="6">
    <location>
        <begin position="1"/>
        <end position="131"/>
    </location>
</feature>
<dbReference type="EMBL" id="AHZU02001415">
    <property type="protein sequence ID" value="KFG32569.1"/>
    <property type="molecule type" value="Genomic_DNA"/>
</dbReference>
<feature type="compositionally biased region" description="Basic and acidic residues" evidence="5">
    <location>
        <begin position="248"/>
        <end position="261"/>
    </location>
</feature>
<comment type="function">
    <text evidence="3">This protein is an auxiliary protein of DNA polymerase delta and is involved in the control of eukaryotic DNA replication by increasing the polymerase's processivity during elongation of the leading strand.</text>
</comment>
<proteinExistence type="inferred from homology"/>
<evidence type="ECO:0000256" key="1">
    <source>
        <dbReference type="ARBA" id="ARBA00010462"/>
    </source>
</evidence>
<keyword evidence="3" id="KW-0539">Nucleus</keyword>
<dbReference type="GO" id="GO:0006298">
    <property type="term" value="P:mismatch repair"/>
    <property type="evidence" value="ECO:0007669"/>
    <property type="project" value="TreeGrafter"/>
</dbReference>
<dbReference type="GO" id="GO:0043626">
    <property type="term" value="C:PCNA complex"/>
    <property type="evidence" value="ECO:0007669"/>
    <property type="project" value="TreeGrafter"/>
</dbReference>
<comment type="subcellular location">
    <subcellularLocation>
        <location evidence="3">Nucleus</location>
    </subcellularLocation>
</comment>
<evidence type="ECO:0000256" key="4">
    <source>
        <dbReference type="RuleBase" id="RU003671"/>
    </source>
</evidence>
<dbReference type="CDD" id="cd00577">
    <property type="entry name" value="PCNA"/>
    <property type="match status" value="1"/>
</dbReference>
<dbReference type="PRINTS" id="PR00339">
    <property type="entry name" value="PCNACYCLIN"/>
</dbReference>
<dbReference type="GO" id="GO:0019985">
    <property type="term" value="P:translesion synthesis"/>
    <property type="evidence" value="ECO:0007669"/>
    <property type="project" value="TreeGrafter"/>
</dbReference>
<evidence type="ECO:0000259" key="7">
    <source>
        <dbReference type="Pfam" id="PF02747"/>
    </source>
</evidence>
<keyword evidence="2 4" id="KW-0238">DNA-binding</keyword>
<sequence length="287" mass="32265">MFECTIEGLLLKRLMECLKEMVTDVNLVCNASGISLDSMDGSHVAVVDVRLAVDLFHKYRCDRPVQLGLSVPNLLLALQPVKSAETLVHLSSLHGDDEDDEEDTILHINIEDPESGDTWSMEVRLLDVESEQLEVPEHTEHEATAVVRSKELQDLVRYLNSLSESIVVKMDKTHMQLSARGDSVAASRKMQPESLVCTNSTEHEFAARYLNMFLKGAVLADFVEIGCSHGLPMQISFRLKLQAERERDAKKKGADRLHDVKMDEDEGPQSRSTLSFYLAPRIEDDEE</sequence>
<dbReference type="GO" id="GO:0003677">
    <property type="term" value="F:DNA binding"/>
    <property type="evidence" value="ECO:0007669"/>
    <property type="project" value="UniProtKB-KW"/>
</dbReference>
<comment type="caution">
    <text evidence="8">The sequence shown here is derived from an EMBL/GenBank/DDBJ whole genome shotgun (WGS) entry which is preliminary data.</text>
</comment>
<dbReference type="PANTHER" id="PTHR11352">
    <property type="entry name" value="PROLIFERATING CELL NUCLEAR ANTIGEN"/>
    <property type="match status" value="1"/>
</dbReference>
<dbReference type="Proteomes" id="UP000028837">
    <property type="component" value="Unassembled WGS sequence"/>
</dbReference>
<dbReference type="OrthoDB" id="328920at2759"/>
<evidence type="ECO:0000256" key="3">
    <source>
        <dbReference type="RuleBase" id="RU000641"/>
    </source>
</evidence>
<evidence type="ECO:0000259" key="6">
    <source>
        <dbReference type="Pfam" id="PF00705"/>
    </source>
</evidence>
<accession>A0A086JKA1</accession>
<dbReference type="SMR" id="A0A086JKA1"/>
<dbReference type="VEuPathDB" id="ToxoDB:TGDOM2_320110"/>
<gene>
    <name evidence="8" type="ORF">TGDOM2_320110</name>
</gene>
<dbReference type="GO" id="GO:0006275">
    <property type="term" value="P:regulation of DNA replication"/>
    <property type="evidence" value="ECO:0007669"/>
    <property type="project" value="InterPro"/>
</dbReference>
<evidence type="ECO:0000256" key="2">
    <source>
        <dbReference type="ARBA" id="ARBA00023125"/>
    </source>
</evidence>
<dbReference type="GO" id="GO:0006272">
    <property type="term" value="P:leading strand elongation"/>
    <property type="evidence" value="ECO:0007669"/>
    <property type="project" value="TreeGrafter"/>
</dbReference>
<dbReference type="InterPro" id="IPR046938">
    <property type="entry name" value="DNA_clamp_sf"/>
</dbReference>
<dbReference type="InterPro" id="IPR000730">
    <property type="entry name" value="Pr_cel_nuc_antig"/>
</dbReference>
<reference evidence="8 9" key="1">
    <citation type="submission" date="2014-02" db="EMBL/GenBank/DDBJ databases">
        <authorList>
            <person name="Sibley D."/>
            <person name="Venepally P."/>
            <person name="Karamycheva S."/>
            <person name="Hadjithomas M."/>
            <person name="Khan A."/>
            <person name="Brunk B."/>
            <person name="Roos D."/>
            <person name="Caler E."/>
            <person name="Lorenzi H."/>
        </authorList>
    </citation>
    <scope>NUCLEOTIDE SEQUENCE [LARGE SCALE GENOMIC DNA]</scope>
    <source>
        <strain evidence="8 9">GAB2-2007-GAL-DOM2</strain>
    </source>
</reference>
<dbReference type="InterPro" id="IPR022648">
    <property type="entry name" value="Pr_cel_nuc_antig_N"/>
</dbReference>
<dbReference type="Pfam" id="PF02747">
    <property type="entry name" value="PCNA_C"/>
    <property type="match status" value="1"/>
</dbReference>